<dbReference type="GO" id="GO:0006508">
    <property type="term" value="P:proteolysis"/>
    <property type="evidence" value="ECO:0007669"/>
    <property type="project" value="UniProtKB-KW"/>
</dbReference>
<dbReference type="GO" id="GO:0005886">
    <property type="term" value="C:plasma membrane"/>
    <property type="evidence" value="ECO:0007669"/>
    <property type="project" value="UniProtKB-SubCell"/>
</dbReference>
<keyword evidence="7 9" id="KW-1133">Transmembrane helix</keyword>
<feature type="active site" evidence="9">
    <location>
        <position position="125"/>
    </location>
</feature>
<dbReference type="UniPathway" id="UPA00665"/>
<comment type="subcellular location">
    <subcellularLocation>
        <location evidence="9">Cell membrane</location>
        <topology evidence="9">Multi-pass membrane protein</topology>
    </subcellularLocation>
</comment>
<keyword evidence="6 9" id="KW-0378">Hydrolase</keyword>
<feature type="active site" evidence="9">
    <location>
        <position position="144"/>
    </location>
</feature>
<evidence type="ECO:0000313" key="12">
    <source>
        <dbReference type="EMBL" id="NDU41880.1"/>
    </source>
</evidence>
<dbReference type="EC" id="3.4.23.36" evidence="9"/>
<sequence>MTRNRKILSMPMLRMIVSALIAFSLNRFSEVVIIYWLDLASVHTIHVWPPYLNFVMAWNTGIDFGFLSNYGGRWLFVAFPIAVSLGLIAWVRNKRGWILPLATGAVVGGALGNAFDRVAYGAVADYLNMSCCGINNPYSFNVADVLITCGTVFIVIGHKTKLPLPSASSS</sequence>
<reference evidence="12" key="1">
    <citation type="submission" date="2019-11" db="EMBL/GenBank/DDBJ databases">
        <title>Acidithiobacillus ferrianus sp. nov.: a facultatively anaerobic and extremely acidophilic chemolithoautotroph.</title>
        <authorList>
            <person name="Norris P.R."/>
            <person name="Falagan C."/>
            <person name="Moya-Beltran A."/>
            <person name="Castro M."/>
            <person name="Quatrini R."/>
            <person name="Johnson D.B."/>
        </authorList>
    </citation>
    <scope>NUCLEOTIDE SEQUENCE [LARGE SCALE GENOMIC DNA]</scope>
    <source>
        <strain evidence="12">MG</strain>
    </source>
</reference>
<evidence type="ECO:0000256" key="9">
    <source>
        <dbReference type="HAMAP-Rule" id="MF_00161"/>
    </source>
</evidence>
<dbReference type="HAMAP" id="MF_00161">
    <property type="entry name" value="LspA"/>
    <property type="match status" value="1"/>
</dbReference>
<evidence type="ECO:0000256" key="11">
    <source>
        <dbReference type="RuleBase" id="RU004181"/>
    </source>
</evidence>
<evidence type="ECO:0000256" key="2">
    <source>
        <dbReference type="ARBA" id="ARBA00022475"/>
    </source>
</evidence>
<dbReference type="PROSITE" id="PS00855">
    <property type="entry name" value="SPASE_II"/>
    <property type="match status" value="1"/>
</dbReference>
<dbReference type="InterPro" id="IPR001872">
    <property type="entry name" value="Peptidase_A8"/>
</dbReference>
<comment type="caution">
    <text evidence="9">Lacks conserved residue(s) required for the propagation of feature annotation.</text>
</comment>
<comment type="pathway">
    <text evidence="9">Protein modification; lipoprotein biosynthesis (signal peptide cleavage).</text>
</comment>
<name>A0A845UB72_9PROT</name>
<keyword evidence="2 9" id="KW-1003">Cell membrane</keyword>
<keyword evidence="8 9" id="KW-0472">Membrane</keyword>
<evidence type="ECO:0000256" key="4">
    <source>
        <dbReference type="ARBA" id="ARBA00022692"/>
    </source>
</evidence>
<evidence type="ECO:0000256" key="6">
    <source>
        <dbReference type="ARBA" id="ARBA00022801"/>
    </source>
</evidence>
<keyword evidence="3 9" id="KW-0645">Protease</keyword>
<evidence type="ECO:0000256" key="3">
    <source>
        <dbReference type="ARBA" id="ARBA00022670"/>
    </source>
</evidence>
<keyword evidence="4 9" id="KW-0812">Transmembrane</keyword>
<evidence type="ECO:0000256" key="7">
    <source>
        <dbReference type="ARBA" id="ARBA00022989"/>
    </source>
</evidence>
<gene>
    <name evidence="9 12" type="primary">lspA</name>
    <name evidence="12" type="ORF">GL267_04245</name>
</gene>
<dbReference type="PANTHER" id="PTHR33695">
    <property type="entry name" value="LIPOPROTEIN SIGNAL PEPTIDASE"/>
    <property type="match status" value="1"/>
</dbReference>
<dbReference type="Pfam" id="PF01252">
    <property type="entry name" value="Peptidase_A8"/>
    <property type="match status" value="1"/>
</dbReference>
<dbReference type="GO" id="GO:0004190">
    <property type="term" value="F:aspartic-type endopeptidase activity"/>
    <property type="evidence" value="ECO:0007669"/>
    <property type="project" value="UniProtKB-UniRule"/>
</dbReference>
<comment type="similarity">
    <text evidence="1 9 11">Belongs to the peptidase A8 family.</text>
</comment>
<feature type="transmembrane region" description="Helical" evidence="9">
    <location>
        <begin position="74"/>
        <end position="91"/>
    </location>
</feature>
<evidence type="ECO:0000256" key="10">
    <source>
        <dbReference type="RuleBase" id="RU000594"/>
    </source>
</evidence>
<organism evidence="12">
    <name type="scientific">Acidithiobacillus ferrianus</name>
    <dbReference type="NCBI Taxonomy" id="2678518"/>
    <lineage>
        <taxon>Bacteria</taxon>
        <taxon>Pseudomonadati</taxon>
        <taxon>Pseudomonadota</taxon>
        <taxon>Acidithiobacillia</taxon>
        <taxon>Acidithiobacillales</taxon>
        <taxon>Acidithiobacillaceae</taxon>
        <taxon>Acidithiobacillus</taxon>
    </lineage>
</organism>
<comment type="catalytic activity">
    <reaction evidence="9 10">
        <text>Release of signal peptides from bacterial membrane prolipoproteins. Hydrolyzes -Xaa-Yaa-Zaa-|-(S,diacylglyceryl)Cys-, in which Xaa is hydrophobic (preferably Leu), and Yaa (Ala or Ser) and Zaa (Gly or Ala) have small, neutral side chains.</text>
        <dbReference type="EC" id="3.4.23.36"/>
    </reaction>
</comment>
<keyword evidence="5 9" id="KW-0064">Aspartyl protease</keyword>
<dbReference type="AlphaFoldDB" id="A0A845UB72"/>
<evidence type="ECO:0000256" key="5">
    <source>
        <dbReference type="ARBA" id="ARBA00022750"/>
    </source>
</evidence>
<evidence type="ECO:0000256" key="8">
    <source>
        <dbReference type="ARBA" id="ARBA00023136"/>
    </source>
</evidence>
<protein>
    <recommendedName>
        <fullName evidence="9">Lipoprotein signal peptidase</fullName>
        <ecNumber evidence="9">3.4.23.36</ecNumber>
    </recommendedName>
    <alternativeName>
        <fullName evidence="9">Prolipoprotein signal peptidase</fullName>
    </alternativeName>
    <alternativeName>
        <fullName evidence="9">Signal peptidase II</fullName>
        <shortName evidence="9">SPase II</shortName>
    </alternativeName>
</protein>
<dbReference type="PANTHER" id="PTHR33695:SF1">
    <property type="entry name" value="LIPOPROTEIN SIGNAL PEPTIDASE"/>
    <property type="match status" value="1"/>
</dbReference>
<dbReference type="EMBL" id="WNJL01000022">
    <property type="protein sequence ID" value="NDU41880.1"/>
    <property type="molecule type" value="Genomic_DNA"/>
</dbReference>
<accession>A0A845UB72</accession>
<evidence type="ECO:0000256" key="1">
    <source>
        <dbReference type="ARBA" id="ARBA00006139"/>
    </source>
</evidence>
<dbReference type="NCBIfam" id="TIGR00077">
    <property type="entry name" value="lspA"/>
    <property type="match status" value="1"/>
</dbReference>
<proteinExistence type="inferred from homology"/>
<dbReference type="PRINTS" id="PR00781">
    <property type="entry name" value="LIPOSIGPTASE"/>
</dbReference>
<comment type="caution">
    <text evidence="12">The sequence shown here is derived from an EMBL/GenBank/DDBJ whole genome shotgun (WGS) entry which is preliminary data.</text>
</comment>
<comment type="function">
    <text evidence="9 10">This protein specifically catalyzes the removal of signal peptides from prolipoproteins.</text>
</comment>